<dbReference type="GO" id="GO:0016491">
    <property type="term" value="F:oxidoreductase activity"/>
    <property type="evidence" value="ECO:0007669"/>
    <property type="project" value="UniProtKB-KW"/>
</dbReference>
<dbReference type="PROSITE" id="PS00061">
    <property type="entry name" value="ADH_SHORT"/>
    <property type="match status" value="1"/>
</dbReference>
<dbReference type="HOGENOM" id="CLU_010194_1_2_0"/>
<dbReference type="STRING" id="869210.Marky_0912"/>
<dbReference type="InterPro" id="IPR051122">
    <property type="entry name" value="SDR_DHRS6-like"/>
</dbReference>
<evidence type="ECO:0000256" key="1">
    <source>
        <dbReference type="ARBA" id="ARBA00006484"/>
    </source>
</evidence>
<dbReference type="eggNOG" id="COG4221">
    <property type="taxonomic scope" value="Bacteria"/>
</dbReference>
<gene>
    <name evidence="4" type="ordered locus">Marky_0912</name>
</gene>
<dbReference type="Gene3D" id="3.40.50.720">
    <property type="entry name" value="NAD(P)-binding Rossmann-like Domain"/>
    <property type="match status" value="1"/>
</dbReference>
<dbReference type="PRINTS" id="PR00080">
    <property type="entry name" value="SDRFAMILY"/>
</dbReference>
<evidence type="ECO:0000313" key="5">
    <source>
        <dbReference type="Proteomes" id="UP000007030"/>
    </source>
</evidence>
<keyword evidence="5" id="KW-1185">Reference proteome</keyword>
<dbReference type="AlphaFoldDB" id="F2NQD1"/>
<dbReference type="Pfam" id="PF00106">
    <property type="entry name" value="adh_short"/>
    <property type="match status" value="1"/>
</dbReference>
<organism evidence="4 5">
    <name type="scientific">Marinithermus hydrothermalis (strain DSM 14884 / JCM 11576 / T1)</name>
    <dbReference type="NCBI Taxonomy" id="869210"/>
    <lineage>
        <taxon>Bacteria</taxon>
        <taxon>Thermotogati</taxon>
        <taxon>Deinococcota</taxon>
        <taxon>Deinococci</taxon>
        <taxon>Thermales</taxon>
        <taxon>Thermaceae</taxon>
        <taxon>Marinithermus</taxon>
    </lineage>
</organism>
<dbReference type="KEGG" id="mhd:Marky_0912"/>
<dbReference type="PANTHER" id="PTHR43477">
    <property type="entry name" value="DIHYDROANTICAPSIN 7-DEHYDROGENASE"/>
    <property type="match status" value="1"/>
</dbReference>
<reference evidence="4 5" key="1">
    <citation type="journal article" date="2012" name="Stand. Genomic Sci.">
        <title>Complete genome sequence of the aerobic, heterotroph Marinithermus hydrothermalis type strain (T1(T)) from a deep-sea hydrothermal vent chimney.</title>
        <authorList>
            <person name="Copeland A."/>
            <person name="Gu W."/>
            <person name="Yasawong M."/>
            <person name="Lapidus A."/>
            <person name="Lucas S."/>
            <person name="Deshpande S."/>
            <person name="Pagani I."/>
            <person name="Tapia R."/>
            <person name="Cheng J.F."/>
            <person name="Goodwin L.A."/>
            <person name="Pitluck S."/>
            <person name="Liolios K."/>
            <person name="Ivanova N."/>
            <person name="Mavromatis K."/>
            <person name="Mikhailova N."/>
            <person name="Pati A."/>
            <person name="Chen A."/>
            <person name="Palaniappan K."/>
            <person name="Land M."/>
            <person name="Pan C."/>
            <person name="Brambilla E.M."/>
            <person name="Rohde M."/>
            <person name="Tindall B.J."/>
            <person name="Sikorski J."/>
            <person name="Goker M."/>
            <person name="Detter J.C."/>
            <person name="Bristow J."/>
            <person name="Eisen J.A."/>
            <person name="Markowitz V."/>
            <person name="Hugenholtz P."/>
            <person name="Kyrpides N.C."/>
            <person name="Klenk H.P."/>
            <person name="Woyke T."/>
        </authorList>
    </citation>
    <scope>NUCLEOTIDE SEQUENCE [LARGE SCALE GENOMIC DNA]</scope>
    <source>
        <strain evidence="5">DSM 14884 / JCM 11576 / T1</strain>
    </source>
</reference>
<accession>F2NQD1</accession>
<keyword evidence="2" id="KW-0560">Oxidoreductase</keyword>
<name>F2NQD1_MARHT</name>
<evidence type="ECO:0000256" key="3">
    <source>
        <dbReference type="RuleBase" id="RU000363"/>
    </source>
</evidence>
<dbReference type="CDD" id="cd05233">
    <property type="entry name" value="SDR_c"/>
    <property type="match status" value="1"/>
</dbReference>
<comment type="similarity">
    <text evidence="1 3">Belongs to the short-chain dehydrogenases/reductases (SDR) family.</text>
</comment>
<dbReference type="EMBL" id="CP002630">
    <property type="protein sequence ID" value="AEB11658.1"/>
    <property type="molecule type" value="Genomic_DNA"/>
</dbReference>
<protein>
    <submittedName>
        <fullName evidence="4">Short-chain dehydrogenase/reductase SDR</fullName>
    </submittedName>
</protein>
<dbReference type="InterPro" id="IPR036291">
    <property type="entry name" value="NAD(P)-bd_dom_sf"/>
</dbReference>
<sequence length="255" mass="28615">MKQNPSLQELISLQGRRVLITGAASGIGRAVAHRMAEAGAEPELVDRNRERLMATARELEAYGQRVEAHAVDLADRATIEALWNRLQGRTPDTLINNAALYPSRPFTEVDEAFYRRVMVVNLEGPIWMCRRMIQDRGAQGGVILNIASIEALLPFKADLSVYSTSKAAVIALTRALAREHARHGFRINALLPGWTRIPGADQVARRGLLGLDWRVLRAGLEFHQRLPIGRPAPRTRSRAWCWSWRATWRRTCTGP</sequence>
<dbReference type="PANTHER" id="PTHR43477:SF1">
    <property type="entry name" value="DIHYDROANTICAPSIN 7-DEHYDROGENASE"/>
    <property type="match status" value="1"/>
</dbReference>
<dbReference type="PRINTS" id="PR00081">
    <property type="entry name" value="GDHRDH"/>
</dbReference>
<dbReference type="InterPro" id="IPR002347">
    <property type="entry name" value="SDR_fam"/>
</dbReference>
<evidence type="ECO:0000256" key="2">
    <source>
        <dbReference type="ARBA" id="ARBA00023002"/>
    </source>
</evidence>
<dbReference type="SUPFAM" id="SSF51735">
    <property type="entry name" value="NAD(P)-binding Rossmann-fold domains"/>
    <property type="match status" value="1"/>
</dbReference>
<evidence type="ECO:0000313" key="4">
    <source>
        <dbReference type="EMBL" id="AEB11658.1"/>
    </source>
</evidence>
<dbReference type="InterPro" id="IPR020904">
    <property type="entry name" value="Sc_DH/Rdtase_CS"/>
</dbReference>
<proteinExistence type="inferred from homology"/>
<dbReference type="Proteomes" id="UP000007030">
    <property type="component" value="Chromosome"/>
</dbReference>